<evidence type="ECO:0000256" key="6">
    <source>
        <dbReference type="ARBA" id="ARBA00023163"/>
    </source>
</evidence>
<keyword evidence="3 7" id="KW-0479">Metal-binding</keyword>
<evidence type="ECO:0000313" key="10">
    <source>
        <dbReference type="EMBL" id="WHY85387.1"/>
    </source>
</evidence>
<keyword evidence="6 7" id="KW-0804">Transcription</keyword>
<dbReference type="Pfam" id="PF01402">
    <property type="entry name" value="RHH_1"/>
    <property type="match status" value="1"/>
</dbReference>
<accession>A0AA95MK52</accession>
<dbReference type="CDD" id="cd22231">
    <property type="entry name" value="RHH_NikR_HicB-like"/>
    <property type="match status" value="1"/>
</dbReference>
<dbReference type="InterPro" id="IPR045865">
    <property type="entry name" value="ACT-like_dom_sf"/>
</dbReference>
<protein>
    <recommendedName>
        <fullName evidence="7">Putative nickel-responsive regulator</fullName>
    </recommendedName>
</protein>
<dbReference type="KEGG" id="nnv:QNH39_22665"/>
<evidence type="ECO:0000256" key="5">
    <source>
        <dbReference type="ARBA" id="ARBA00023125"/>
    </source>
</evidence>
<feature type="domain" description="Transcription factor NikR nickel binding C-terminal" evidence="9">
    <location>
        <begin position="58"/>
        <end position="133"/>
    </location>
</feature>
<proteinExistence type="inferred from homology"/>
<dbReference type="NCBIfam" id="NF002815">
    <property type="entry name" value="PRK02967.1"/>
    <property type="match status" value="1"/>
</dbReference>
<feature type="binding site" evidence="7">
    <location>
        <position position="94"/>
    </location>
    <ligand>
        <name>Ni(2+)</name>
        <dbReference type="ChEBI" id="CHEBI:49786"/>
    </ligand>
</feature>
<dbReference type="HAMAP" id="MF_00476">
    <property type="entry name" value="NikR"/>
    <property type="match status" value="1"/>
</dbReference>
<feature type="binding site" evidence="7">
    <location>
        <position position="100"/>
    </location>
    <ligand>
        <name>Ni(2+)</name>
        <dbReference type="ChEBI" id="CHEBI:49786"/>
    </ligand>
</feature>
<evidence type="ECO:0000259" key="9">
    <source>
        <dbReference type="Pfam" id="PF08753"/>
    </source>
</evidence>
<dbReference type="InterPro" id="IPR014864">
    <property type="entry name" value="TF_NikR_Ni-bd_C"/>
</dbReference>
<dbReference type="InterPro" id="IPR013321">
    <property type="entry name" value="Arc_rbn_hlx_hlx"/>
</dbReference>
<gene>
    <name evidence="10" type="primary">nikR</name>
    <name evidence="10" type="ORF">QNH39_22665</name>
</gene>
<dbReference type="Proteomes" id="UP001178288">
    <property type="component" value="Chromosome"/>
</dbReference>
<dbReference type="Pfam" id="PF08753">
    <property type="entry name" value="NikR_C"/>
    <property type="match status" value="1"/>
</dbReference>
<evidence type="ECO:0000256" key="3">
    <source>
        <dbReference type="ARBA" id="ARBA00022723"/>
    </source>
</evidence>
<dbReference type="GO" id="GO:0010045">
    <property type="term" value="P:response to nickel cation"/>
    <property type="evidence" value="ECO:0007669"/>
    <property type="project" value="InterPro"/>
</dbReference>
<name>A0AA95MK52_9BACI</name>
<dbReference type="InterPro" id="IPR050192">
    <property type="entry name" value="CopG/NikR_regulator"/>
</dbReference>
<dbReference type="InterPro" id="IPR010985">
    <property type="entry name" value="Ribbon_hlx_hlx"/>
</dbReference>
<dbReference type="NCBIfam" id="NF003381">
    <property type="entry name" value="PRK04460.1"/>
    <property type="match status" value="1"/>
</dbReference>
<dbReference type="Gene3D" id="3.30.70.1150">
    <property type="entry name" value="ACT-like. Chain A, domain 2"/>
    <property type="match status" value="1"/>
</dbReference>
<feature type="domain" description="Ribbon-helix-helix protein CopG" evidence="8">
    <location>
        <begin position="8"/>
        <end position="46"/>
    </location>
</feature>
<sequence length="139" mass="16147">MTSKKLSRFGVSMEESLLESFDQLIEEKGYKTRSEAVRDLVREKLVKHQWKQDDHEVAGCLLIFYDHHQRHLMAELTTIQHDYHDSILATTHFHLDHHNCLEMIVVRGNALNIRSLRDKLLSIKGVKYGQLSVSPVSEP</sequence>
<keyword evidence="5 7" id="KW-0238">DNA-binding</keyword>
<dbReference type="PANTHER" id="PTHR34719:SF2">
    <property type="entry name" value="NICKEL-RESPONSIVE REGULATOR"/>
    <property type="match status" value="1"/>
</dbReference>
<dbReference type="InterPro" id="IPR002145">
    <property type="entry name" value="CopG"/>
</dbReference>
<dbReference type="NCBIfam" id="NF002169">
    <property type="entry name" value="PRK01002.1"/>
    <property type="match status" value="1"/>
</dbReference>
<dbReference type="SUPFAM" id="SSF47598">
    <property type="entry name" value="Ribbon-helix-helix"/>
    <property type="match status" value="1"/>
</dbReference>
<dbReference type="GO" id="GO:0003677">
    <property type="term" value="F:DNA binding"/>
    <property type="evidence" value="ECO:0007669"/>
    <property type="project" value="UniProtKB-KW"/>
</dbReference>
<keyword evidence="4 7" id="KW-0805">Transcription regulation</keyword>
<evidence type="ECO:0000256" key="2">
    <source>
        <dbReference type="ARBA" id="ARBA00022596"/>
    </source>
</evidence>
<feature type="binding site" evidence="7">
    <location>
        <position position="92"/>
    </location>
    <ligand>
        <name>Ni(2+)</name>
        <dbReference type="ChEBI" id="CHEBI:49786"/>
    </ligand>
</feature>
<evidence type="ECO:0000256" key="1">
    <source>
        <dbReference type="ARBA" id="ARBA00008478"/>
    </source>
</evidence>
<dbReference type="GO" id="GO:0016151">
    <property type="term" value="F:nickel cation binding"/>
    <property type="evidence" value="ECO:0007669"/>
    <property type="project" value="UniProtKB-UniRule"/>
</dbReference>
<evidence type="ECO:0000259" key="8">
    <source>
        <dbReference type="Pfam" id="PF01402"/>
    </source>
</evidence>
<feature type="binding site" evidence="7">
    <location>
        <position position="81"/>
    </location>
    <ligand>
        <name>Ni(2+)</name>
        <dbReference type="ChEBI" id="CHEBI:49786"/>
    </ligand>
</feature>
<reference evidence="10" key="1">
    <citation type="submission" date="2023-05" db="EMBL/GenBank/DDBJ databases">
        <title>Comparative genomics of Bacillaceae isolates and their secondary metabolite potential.</title>
        <authorList>
            <person name="Song L."/>
            <person name="Nielsen L.J."/>
            <person name="Mohite O."/>
            <person name="Xu X."/>
            <person name="Weber T."/>
            <person name="Kovacs A.T."/>
        </authorList>
    </citation>
    <scope>NUCLEOTIDE SEQUENCE</scope>
    <source>
        <strain evidence="10">XLM17</strain>
    </source>
</reference>
<keyword evidence="11" id="KW-1185">Reference proteome</keyword>
<dbReference type="GO" id="GO:0003700">
    <property type="term" value="F:DNA-binding transcription factor activity"/>
    <property type="evidence" value="ECO:0007669"/>
    <property type="project" value="UniProtKB-UniRule"/>
</dbReference>
<dbReference type="AlphaFoldDB" id="A0AA95MK52"/>
<evidence type="ECO:0000256" key="4">
    <source>
        <dbReference type="ARBA" id="ARBA00023015"/>
    </source>
</evidence>
<evidence type="ECO:0000313" key="11">
    <source>
        <dbReference type="Proteomes" id="UP001178288"/>
    </source>
</evidence>
<organism evidence="10 11">
    <name type="scientific">Neobacillus novalis</name>
    <dbReference type="NCBI Taxonomy" id="220687"/>
    <lineage>
        <taxon>Bacteria</taxon>
        <taxon>Bacillati</taxon>
        <taxon>Bacillota</taxon>
        <taxon>Bacilli</taxon>
        <taxon>Bacillales</taxon>
        <taxon>Bacillaceae</taxon>
        <taxon>Neobacillus</taxon>
    </lineage>
</organism>
<dbReference type="NCBIfam" id="NF001884">
    <property type="entry name" value="PRK00630.1"/>
    <property type="match status" value="1"/>
</dbReference>
<dbReference type="RefSeq" id="WP_082804968.1">
    <property type="nucleotide sequence ID" value="NZ_CP126114.1"/>
</dbReference>
<dbReference type="Gene3D" id="1.10.1220.10">
    <property type="entry name" value="Met repressor-like"/>
    <property type="match status" value="1"/>
</dbReference>
<comment type="function">
    <text evidence="7">Transcriptional regulator.</text>
</comment>
<dbReference type="InterPro" id="IPR027271">
    <property type="entry name" value="Acetolactate_synth/TF_NikR_C"/>
</dbReference>
<dbReference type="EMBL" id="CP126114">
    <property type="protein sequence ID" value="WHY85387.1"/>
    <property type="molecule type" value="Genomic_DNA"/>
</dbReference>
<dbReference type="SUPFAM" id="SSF55021">
    <property type="entry name" value="ACT-like"/>
    <property type="match status" value="1"/>
</dbReference>
<dbReference type="PANTHER" id="PTHR34719">
    <property type="entry name" value="NICKEL-RESPONSIVE REGULATOR"/>
    <property type="match status" value="1"/>
</dbReference>
<comment type="cofactor">
    <cofactor evidence="7">
        <name>Ni(2+)</name>
        <dbReference type="ChEBI" id="CHEBI:49786"/>
    </cofactor>
    <text evidence="7">Binds 1 nickel ion per subunit.</text>
</comment>
<evidence type="ECO:0000256" key="7">
    <source>
        <dbReference type="HAMAP-Rule" id="MF_00476"/>
    </source>
</evidence>
<keyword evidence="2 7" id="KW-0533">Nickel</keyword>
<dbReference type="InterPro" id="IPR022988">
    <property type="entry name" value="Ni_resp_reg_NikR"/>
</dbReference>
<comment type="similarity">
    <text evidence="1 7">Belongs to the transcriptional regulatory CopG/NikR family.</text>
</comment>